<feature type="domain" description="J" evidence="4">
    <location>
        <begin position="120"/>
        <end position="176"/>
    </location>
</feature>
<protein>
    <recommendedName>
        <fullName evidence="4">J domain-containing protein</fullName>
    </recommendedName>
</protein>
<accession>A0AAW1RFV3</accession>
<keyword evidence="6" id="KW-1185">Reference proteome</keyword>
<comment type="caution">
    <text evidence="5">The sequence shown here is derived from an EMBL/GenBank/DDBJ whole genome shotgun (WGS) entry which is preliminary data.</text>
</comment>
<gene>
    <name evidence="5" type="ORF">WJX81_000025</name>
</gene>
<dbReference type="PROSITE" id="PS50076">
    <property type="entry name" value="DNAJ_2"/>
    <property type="match status" value="1"/>
</dbReference>
<organism evidence="5 6">
    <name type="scientific">Elliptochloris bilobata</name>
    <dbReference type="NCBI Taxonomy" id="381761"/>
    <lineage>
        <taxon>Eukaryota</taxon>
        <taxon>Viridiplantae</taxon>
        <taxon>Chlorophyta</taxon>
        <taxon>core chlorophytes</taxon>
        <taxon>Trebouxiophyceae</taxon>
        <taxon>Trebouxiophyceae incertae sedis</taxon>
        <taxon>Elliptochloris clade</taxon>
        <taxon>Elliptochloris</taxon>
    </lineage>
</organism>
<dbReference type="GO" id="GO:0042026">
    <property type="term" value="P:protein refolding"/>
    <property type="evidence" value="ECO:0007669"/>
    <property type="project" value="TreeGrafter"/>
</dbReference>
<dbReference type="EMBL" id="JALJOU010000039">
    <property type="protein sequence ID" value="KAK9832687.1"/>
    <property type="molecule type" value="Genomic_DNA"/>
</dbReference>
<dbReference type="Proteomes" id="UP001445335">
    <property type="component" value="Unassembled WGS sequence"/>
</dbReference>
<dbReference type="AlphaFoldDB" id="A0AAW1RFV3"/>
<keyword evidence="2" id="KW-1133">Transmembrane helix</keyword>
<evidence type="ECO:0000259" key="4">
    <source>
        <dbReference type="PROSITE" id="PS50076"/>
    </source>
</evidence>
<keyword evidence="2" id="KW-0812">Transmembrane</keyword>
<dbReference type="PANTHER" id="PTHR43096:SF52">
    <property type="entry name" value="DNAJ HOMOLOG 1, MITOCHONDRIAL-RELATED"/>
    <property type="match status" value="1"/>
</dbReference>
<dbReference type="CDD" id="cd06257">
    <property type="entry name" value="DnaJ"/>
    <property type="match status" value="1"/>
</dbReference>
<evidence type="ECO:0000256" key="2">
    <source>
        <dbReference type="SAM" id="Phobius"/>
    </source>
</evidence>
<dbReference type="SUPFAM" id="SSF46565">
    <property type="entry name" value="Chaperone J-domain"/>
    <property type="match status" value="1"/>
</dbReference>
<feature type="signal peptide" evidence="3">
    <location>
        <begin position="1"/>
        <end position="23"/>
    </location>
</feature>
<feature type="chain" id="PRO_5044013539" description="J domain-containing protein" evidence="3">
    <location>
        <begin position="24"/>
        <end position="204"/>
    </location>
</feature>
<proteinExistence type="predicted"/>
<evidence type="ECO:0000256" key="3">
    <source>
        <dbReference type="SAM" id="SignalP"/>
    </source>
</evidence>
<dbReference type="InterPro" id="IPR001623">
    <property type="entry name" value="DnaJ_domain"/>
</dbReference>
<keyword evidence="1" id="KW-0143">Chaperone</keyword>
<dbReference type="SMART" id="SM00271">
    <property type="entry name" value="DnaJ"/>
    <property type="match status" value="1"/>
</dbReference>
<dbReference type="Pfam" id="PF00226">
    <property type="entry name" value="DnaJ"/>
    <property type="match status" value="1"/>
</dbReference>
<dbReference type="GO" id="GO:0051082">
    <property type="term" value="F:unfolded protein binding"/>
    <property type="evidence" value="ECO:0007669"/>
    <property type="project" value="TreeGrafter"/>
</dbReference>
<name>A0AAW1RFV3_9CHLO</name>
<dbReference type="InterPro" id="IPR036869">
    <property type="entry name" value="J_dom_sf"/>
</dbReference>
<feature type="transmembrane region" description="Helical" evidence="2">
    <location>
        <begin position="74"/>
        <end position="96"/>
    </location>
</feature>
<sequence>MLALSSFRVSCLALAVVFQGALGADPGEPAMAPAGEGLGSAASQNAPAAATALATATLCAAMACAAVRAGHWSLSVWLLAEAALTPALVGIAFMLLRLMDRLADAGAAALRGTRAGKVVEALRALGLARGAGADEVKQTYRNLAKGLHPDRNPDPAAHERFREISAARRLLLQEQQRGGGIRDAAEACHARVLWRASCPYDLLA</sequence>
<feature type="transmembrane region" description="Helical" evidence="2">
    <location>
        <begin position="47"/>
        <end position="67"/>
    </location>
</feature>
<dbReference type="GO" id="GO:0005737">
    <property type="term" value="C:cytoplasm"/>
    <property type="evidence" value="ECO:0007669"/>
    <property type="project" value="TreeGrafter"/>
</dbReference>
<dbReference type="PRINTS" id="PR00625">
    <property type="entry name" value="JDOMAIN"/>
</dbReference>
<dbReference type="PANTHER" id="PTHR43096">
    <property type="entry name" value="DNAJ HOMOLOG 1, MITOCHONDRIAL-RELATED"/>
    <property type="match status" value="1"/>
</dbReference>
<dbReference type="Gene3D" id="1.10.287.110">
    <property type="entry name" value="DnaJ domain"/>
    <property type="match status" value="1"/>
</dbReference>
<evidence type="ECO:0000313" key="6">
    <source>
        <dbReference type="Proteomes" id="UP001445335"/>
    </source>
</evidence>
<evidence type="ECO:0000256" key="1">
    <source>
        <dbReference type="ARBA" id="ARBA00023186"/>
    </source>
</evidence>
<keyword evidence="2" id="KW-0472">Membrane</keyword>
<keyword evidence="3" id="KW-0732">Signal</keyword>
<evidence type="ECO:0000313" key="5">
    <source>
        <dbReference type="EMBL" id="KAK9832687.1"/>
    </source>
</evidence>
<reference evidence="5 6" key="1">
    <citation type="journal article" date="2024" name="Nat. Commun.">
        <title>Phylogenomics reveals the evolutionary origins of lichenization in chlorophyte algae.</title>
        <authorList>
            <person name="Puginier C."/>
            <person name="Libourel C."/>
            <person name="Otte J."/>
            <person name="Skaloud P."/>
            <person name="Haon M."/>
            <person name="Grisel S."/>
            <person name="Petersen M."/>
            <person name="Berrin J.G."/>
            <person name="Delaux P.M."/>
            <person name="Dal Grande F."/>
            <person name="Keller J."/>
        </authorList>
    </citation>
    <scope>NUCLEOTIDE SEQUENCE [LARGE SCALE GENOMIC DNA]</scope>
    <source>
        <strain evidence="5 6">SAG 245.80</strain>
    </source>
</reference>